<protein>
    <recommendedName>
        <fullName evidence="4">ABC transporter substrate-binding protein</fullName>
    </recommendedName>
</protein>
<comment type="caution">
    <text evidence="2">The sequence shown here is derived from an EMBL/GenBank/DDBJ whole genome shotgun (WGS) entry which is preliminary data.</text>
</comment>
<evidence type="ECO:0000313" key="2">
    <source>
        <dbReference type="EMBL" id="MDR7166076.1"/>
    </source>
</evidence>
<reference evidence="2" key="1">
    <citation type="submission" date="2023-07" db="EMBL/GenBank/DDBJ databases">
        <title>Sorghum-associated microbial communities from plants grown in Nebraska, USA.</title>
        <authorList>
            <person name="Schachtman D."/>
        </authorList>
    </citation>
    <scope>NUCLEOTIDE SEQUENCE</scope>
    <source>
        <strain evidence="2">BE261</strain>
    </source>
</reference>
<accession>A0AAW8NGR5</accession>
<proteinExistence type="predicted"/>
<name>A0AAW8NGR5_PSEOX</name>
<dbReference type="EMBL" id="JAVDWN010000026">
    <property type="protein sequence ID" value="MDR7166076.1"/>
    <property type="molecule type" value="Genomic_DNA"/>
</dbReference>
<dbReference type="AlphaFoldDB" id="A0AAW8NGR5"/>
<dbReference type="GeneID" id="97424547"/>
<gene>
    <name evidence="2" type="ORF">J2X12_004130</name>
</gene>
<feature type="signal peptide" evidence="1">
    <location>
        <begin position="1"/>
        <end position="23"/>
    </location>
</feature>
<keyword evidence="1" id="KW-0732">Signal</keyword>
<sequence>MAKATLIVTLVIGLLGHGATITAAFIGQDKKDEAAVISCPTEIGKAIELHKANPTLKIQYSGELEAQCHVNDIISQLP</sequence>
<feature type="chain" id="PRO_5043398523" description="ABC transporter substrate-binding protein" evidence="1">
    <location>
        <begin position="24"/>
        <end position="78"/>
    </location>
</feature>
<evidence type="ECO:0000313" key="3">
    <source>
        <dbReference type="Proteomes" id="UP001262032"/>
    </source>
</evidence>
<dbReference type="RefSeq" id="WP_310114639.1">
    <property type="nucleotide sequence ID" value="NZ_JAVDTN010000026.1"/>
</dbReference>
<organism evidence="2 3">
    <name type="scientific">Pseudarthrobacter oxydans</name>
    <name type="common">Arthrobacter oxydans</name>
    <dbReference type="NCBI Taxonomy" id="1671"/>
    <lineage>
        <taxon>Bacteria</taxon>
        <taxon>Bacillati</taxon>
        <taxon>Actinomycetota</taxon>
        <taxon>Actinomycetes</taxon>
        <taxon>Micrococcales</taxon>
        <taxon>Micrococcaceae</taxon>
        <taxon>Pseudarthrobacter</taxon>
    </lineage>
</organism>
<evidence type="ECO:0008006" key="4">
    <source>
        <dbReference type="Google" id="ProtNLM"/>
    </source>
</evidence>
<evidence type="ECO:0000256" key="1">
    <source>
        <dbReference type="SAM" id="SignalP"/>
    </source>
</evidence>
<dbReference type="Proteomes" id="UP001262032">
    <property type="component" value="Unassembled WGS sequence"/>
</dbReference>